<name>A0A8J3UBD4_9ACTN</name>
<keyword evidence="3" id="KW-1185">Reference proteome</keyword>
<accession>A0A8J3UBD4</accession>
<feature type="compositionally biased region" description="Basic residues" evidence="1">
    <location>
        <begin position="7"/>
        <end position="22"/>
    </location>
</feature>
<feature type="region of interest" description="Disordered" evidence="1">
    <location>
        <begin position="1"/>
        <end position="25"/>
    </location>
</feature>
<dbReference type="AlphaFoldDB" id="A0A8J3UBD4"/>
<proteinExistence type="predicted"/>
<dbReference type="EMBL" id="BOOP01000035">
    <property type="protein sequence ID" value="GII41725.1"/>
    <property type="molecule type" value="Genomic_DNA"/>
</dbReference>
<evidence type="ECO:0000313" key="2">
    <source>
        <dbReference type="EMBL" id="GII41725.1"/>
    </source>
</evidence>
<comment type="caution">
    <text evidence="2">The sequence shown here is derived from an EMBL/GenBank/DDBJ whole genome shotgun (WGS) entry which is preliminary data.</text>
</comment>
<sequence length="50" mass="5319">MEAVKAPKVKKAKKGKKSKKFATKNAPVTEVPSTIGTKVIPVPQVIFQAA</sequence>
<organism evidence="2 3">
    <name type="scientific">Planotetraspora phitsanulokensis</name>
    <dbReference type="NCBI Taxonomy" id="575192"/>
    <lineage>
        <taxon>Bacteria</taxon>
        <taxon>Bacillati</taxon>
        <taxon>Actinomycetota</taxon>
        <taxon>Actinomycetes</taxon>
        <taxon>Streptosporangiales</taxon>
        <taxon>Streptosporangiaceae</taxon>
        <taxon>Planotetraspora</taxon>
    </lineage>
</organism>
<evidence type="ECO:0000313" key="3">
    <source>
        <dbReference type="Proteomes" id="UP000622547"/>
    </source>
</evidence>
<reference evidence="2 3" key="1">
    <citation type="submission" date="2021-01" db="EMBL/GenBank/DDBJ databases">
        <title>Whole genome shotgun sequence of Planotetraspora phitsanulokensis NBRC 104273.</title>
        <authorList>
            <person name="Komaki H."/>
            <person name="Tamura T."/>
        </authorList>
    </citation>
    <scope>NUCLEOTIDE SEQUENCE [LARGE SCALE GENOMIC DNA]</scope>
    <source>
        <strain evidence="2 3">NBRC 104273</strain>
    </source>
</reference>
<gene>
    <name evidence="2" type="ORF">Pph01_67280</name>
</gene>
<dbReference type="RefSeq" id="WP_204077165.1">
    <property type="nucleotide sequence ID" value="NZ_BAABHI010000044.1"/>
</dbReference>
<dbReference type="Proteomes" id="UP000622547">
    <property type="component" value="Unassembled WGS sequence"/>
</dbReference>
<evidence type="ECO:0000256" key="1">
    <source>
        <dbReference type="SAM" id="MobiDB-lite"/>
    </source>
</evidence>
<protein>
    <submittedName>
        <fullName evidence="2">Uncharacterized protein</fullName>
    </submittedName>
</protein>